<dbReference type="Proteomes" id="UP000184255">
    <property type="component" value="Unassembled WGS sequence"/>
</dbReference>
<sequence>MPAALCLVRVGFCSEPGQHLIVEPFDTLFAAPLLAQVPFLLSILLFTLSASSPPNILSLPTQVPRDSHGKVLPTASPNTTTNRLHDKSTCSATKRNPQIYTQY</sequence>
<accession>A0A1L7UA29</accession>
<dbReference type="AlphaFoldDB" id="A0A1L7UA29"/>
<feature type="compositionally biased region" description="Polar residues" evidence="1">
    <location>
        <begin position="89"/>
        <end position="103"/>
    </location>
</feature>
<dbReference type="EMBL" id="FCQH01000019">
    <property type="protein sequence ID" value="CVL07259.1"/>
    <property type="molecule type" value="Genomic_DNA"/>
</dbReference>
<feature type="region of interest" description="Disordered" evidence="1">
    <location>
        <begin position="61"/>
        <end position="103"/>
    </location>
</feature>
<proteinExistence type="predicted"/>
<protein>
    <submittedName>
        <fullName evidence="2">Uncharacterized protein</fullName>
    </submittedName>
</protein>
<dbReference type="RefSeq" id="XP_041690384.1">
    <property type="nucleotide sequence ID" value="XM_041824955.1"/>
</dbReference>
<name>A0A1L7UA29_FUSMA</name>
<reference evidence="3" key="1">
    <citation type="journal article" date="2016" name="Genome Biol. Evol.">
        <title>Comparative 'omics' of the Fusarium fujikuroi species complex highlights differences in genetic potential and metabolite synthesis.</title>
        <authorList>
            <person name="Niehaus E.-M."/>
            <person name="Muensterkoetter M."/>
            <person name="Proctor R.H."/>
            <person name="Brown D.W."/>
            <person name="Sharon A."/>
            <person name="Idan Y."/>
            <person name="Oren-Young L."/>
            <person name="Sieber C.M."/>
            <person name="Novak O."/>
            <person name="Pencik A."/>
            <person name="Tarkowska D."/>
            <person name="Hromadova K."/>
            <person name="Freeman S."/>
            <person name="Maymon M."/>
            <person name="Elazar M."/>
            <person name="Youssef S.A."/>
            <person name="El-Shabrawy E.S.M."/>
            <person name="Shalaby A.B.A."/>
            <person name="Houterman P."/>
            <person name="Brock N.L."/>
            <person name="Burkhardt I."/>
            <person name="Tsavkelova E.A."/>
            <person name="Dickschat J.S."/>
            <person name="Galuszka P."/>
            <person name="Gueldener U."/>
            <person name="Tudzynski B."/>
        </authorList>
    </citation>
    <scope>NUCLEOTIDE SEQUENCE [LARGE SCALE GENOMIC DNA]</scope>
    <source>
        <strain evidence="3">MRC7560</strain>
    </source>
</reference>
<keyword evidence="3" id="KW-1185">Reference proteome</keyword>
<comment type="caution">
    <text evidence="2">The sequence shown here is derived from an EMBL/GenBank/DDBJ whole genome shotgun (WGS) entry which is preliminary data.</text>
</comment>
<evidence type="ECO:0000256" key="1">
    <source>
        <dbReference type="SAM" id="MobiDB-lite"/>
    </source>
</evidence>
<evidence type="ECO:0000313" key="2">
    <source>
        <dbReference type="EMBL" id="CVL07259.1"/>
    </source>
</evidence>
<dbReference type="VEuPathDB" id="FungiDB:FMAN_15356"/>
<gene>
    <name evidence="2" type="ORF">FMAN_15356</name>
</gene>
<dbReference type="GeneID" id="65094597"/>
<evidence type="ECO:0000313" key="3">
    <source>
        <dbReference type="Proteomes" id="UP000184255"/>
    </source>
</evidence>
<organism evidence="2 3">
    <name type="scientific">Fusarium mangiferae</name>
    <name type="common">Mango malformation disease fungus</name>
    <dbReference type="NCBI Taxonomy" id="192010"/>
    <lineage>
        <taxon>Eukaryota</taxon>
        <taxon>Fungi</taxon>
        <taxon>Dikarya</taxon>
        <taxon>Ascomycota</taxon>
        <taxon>Pezizomycotina</taxon>
        <taxon>Sordariomycetes</taxon>
        <taxon>Hypocreomycetidae</taxon>
        <taxon>Hypocreales</taxon>
        <taxon>Nectriaceae</taxon>
        <taxon>Fusarium</taxon>
        <taxon>Fusarium fujikuroi species complex</taxon>
    </lineage>
</organism>